<dbReference type="Pfam" id="PF05132">
    <property type="entry name" value="RNA_pol_Rpc4"/>
    <property type="match status" value="1"/>
</dbReference>
<protein>
    <submittedName>
        <fullName evidence="6">Uncharacterized protein</fullName>
    </submittedName>
</protein>
<evidence type="ECO:0000256" key="2">
    <source>
        <dbReference type="ARBA" id="ARBA00022478"/>
    </source>
</evidence>
<organism evidence="6 7">
    <name type="scientific">Rehmannia glutinosa</name>
    <name type="common">Chinese foxglove</name>
    <dbReference type="NCBI Taxonomy" id="99300"/>
    <lineage>
        <taxon>Eukaryota</taxon>
        <taxon>Viridiplantae</taxon>
        <taxon>Streptophyta</taxon>
        <taxon>Embryophyta</taxon>
        <taxon>Tracheophyta</taxon>
        <taxon>Spermatophyta</taxon>
        <taxon>Magnoliopsida</taxon>
        <taxon>eudicotyledons</taxon>
        <taxon>Gunneridae</taxon>
        <taxon>Pentapetalae</taxon>
        <taxon>asterids</taxon>
        <taxon>lamiids</taxon>
        <taxon>Lamiales</taxon>
        <taxon>Orobanchaceae</taxon>
        <taxon>Rehmannieae</taxon>
        <taxon>Rehmannia</taxon>
    </lineage>
</organism>
<feature type="region of interest" description="Disordered" evidence="5">
    <location>
        <begin position="150"/>
        <end position="198"/>
    </location>
</feature>
<feature type="compositionally biased region" description="Basic and acidic residues" evidence="5">
    <location>
        <begin position="172"/>
        <end position="181"/>
    </location>
</feature>
<dbReference type="Proteomes" id="UP001318860">
    <property type="component" value="Unassembled WGS sequence"/>
</dbReference>
<gene>
    <name evidence="6" type="ORF">DH2020_034031</name>
</gene>
<name>A0ABR0VD08_REHGL</name>
<dbReference type="PANTHER" id="PTHR13408">
    <property type="entry name" value="DNA-DIRECTED RNA POLYMERASE III"/>
    <property type="match status" value="1"/>
</dbReference>
<evidence type="ECO:0000256" key="3">
    <source>
        <dbReference type="ARBA" id="ARBA00023163"/>
    </source>
</evidence>
<evidence type="ECO:0000256" key="4">
    <source>
        <dbReference type="ARBA" id="ARBA00023242"/>
    </source>
</evidence>
<evidence type="ECO:0000256" key="1">
    <source>
        <dbReference type="ARBA" id="ARBA00004123"/>
    </source>
</evidence>
<dbReference type="PANTHER" id="PTHR13408:SF0">
    <property type="entry name" value="DNA-DIRECTED RNA POLYMERASE III SUBUNIT RPC4"/>
    <property type="match status" value="1"/>
</dbReference>
<proteinExistence type="predicted"/>
<accession>A0ABR0VD08</accession>
<keyword evidence="7" id="KW-1185">Reference proteome</keyword>
<comment type="caution">
    <text evidence="6">The sequence shown here is derived from an EMBL/GenBank/DDBJ whole genome shotgun (WGS) entry which is preliminary data.</text>
</comment>
<feature type="compositionally biased region" description="Basic and acidic residues" evidence="5">
    <location>
        <begin position="59"/>
        <end position="72"/>
    </location>
</feature>
<dbReference type="InterPro" id="IPR007811">
    <property type="entry name" value="RPC4"/>
</dbReference>
<evidence type="ECO:0000313" key="6">
    <source>
        <dbReference type="EMBL" id="KAK6132211.1"/>
    </source>
</evidence>
<feature type="region of interest" description="Disordered" evidence="5">
    <location>
        <begin position="59"/>
        <end position="87"/>
    </location>
</feature>
<keyword evidence="2" id="KW-0240">DNA-directed RNA polymerase</keyword>
<sequence>MPSGCSSQLRKRADASLSNLTERDQFVDCEFTAKQRLRVLAMATKLNNLSDAKLMTFGKQKERTDGRSDASKSKGTVDSTETLDDEQNLVTSISTELTSTEVTGVGENSVGLTNNAVIVKKKKEYEDPWDQDDNTRMLFFKFPSILPGYKSTPPSETSKGKEIADSSSRASKGKEISESSENRASGDPSKTSESSKISGLEDLPKGYIGKMLVYKSGDVKLKLGDVLCDVSPGCACIVSRHVMAMNTDDRHCSYLGDVNQRAVVTPEVDSLLDMI</sequence>
<keyword evidence="4" id="KW-0539">Nucleus</keyword>
<dbReference type="EMBL" id="JABTTQ020001275">
    <property type="protein sequence ID" value="KAK6132211.1"/>
    <property type="molecule type" value="Genomic_DNA"/>
</dbReference>
<keyword evidence="3" id="KW-0804">Transcription</keyword>
<evidence type="ECO:0000256" key="5">
    <source>
        <dbReference type="SAM" id="MobiDB-lite"/>
    </source>
</evidence>
<feature type="compositionally biased region" description="Polar residues" evidence="5">
    <location>
        <begin position="188"/>
        <end position="197"/>
    </location>
</feature>
<comment type="subcellular location">
    <subcellularLocation>
        <location evidence="1">Nucleus</location>
    </subcellularLocation>
</comment>
<reference evidence="6 7" key="1">
    <citation type="journal article" date="2021" name="Comput. Struct. Biotechnol. J.">
        <title>De novo genome assembly of the potent medicinal plant Rehmannia glutinosa using nanopore technology.</title>
        <authorList>
            <person name="Ma L."/>
            <person name="Dong C."/>
            <person name="Song C."/>
            <person name="Wang X."/>
            <person name="Zheng X."/>
            <person name="Niu Y."/>
            <person name="Chen S."/>
            <person name="Feng W."/>
        </authorList>
    </citation>
    <scope>NUCLEOTIDE SEQUENCE [LARGE SCALE GENOMIC DNA]</scope>
    <source>
        <strain evidence="6">DH-2019</strain>
    </source>
</reference>
<evidence type="ECO:0000313" key="7">
    <source>
        <dbReference type="Proteomes" id="UP001318860"/>
    </source>
</evidence>